<name>A0A161LH89_9BACT</name>
<sequence length="255" mass="29441">MAIKVKTRKILWSKSGNRCAICKRQLVQRLTNLKSNFIIGEECHIISSKSDGPRGKYKLLSDYDTYDNLVLLCANDHKLIDEFPETFTVEIVENLKSNHENWIETAIEKDLEEYLKTTNNIELLDEIKITSNIDNVVQGSHFYFYDLTSISDDDVSIEVSELFDNLRDYGDIYSDIEISSRTRCLIDYLSTIKQLNNKGIRFFGKSIVREYSILNIPKSEYKIAMIIAFEVNSNPKSIQNGKLMIQLPQNFTPTI</sequence>
<comment type="caution">
    <text evidence="1">The sequence shown here is derived from an EMBL/GenBank/DDBJ whole genome shotgun (WGS) entry which is preliminary data.</text>
</comment>
<gene>
    <name evidence="1" type="ORF">PJIAN_135</name>
</gene>
<protein>
    <recommendedName>
        <fullName evidence="3">HNH endonuclease</fullName>
    </recommendedName>
</protein>
<accession>A0A161LH89</accession>
<proteinExistence type="predicted"/>
<keyword evidence="2" id="KW-1185">Reference proteome</keyword>
<dbReference type="RefSeq" id="WP_068701019.1">
    <property type="nucleotide sequence ID" value="NZ_BDCR01000001.1"/>
</dbReference>
<dbReference type="OrthoDB" id="5379188at2"/>
<organism evidence="1 2">
    <name type="scientific">Paludibacter jiangxiensis</name>
    <dbReference type="NCBI Taxonomy" id="681398"/>
    <lineage>
        <taxon>Bacteria</taxon>
        <taxon>Pseudomonadati</taxon>
        <taxon>Bacteroidota</taxon>
        <taxon>Bacteroidia</taxon>
        <taxon>Bacteroidales</taxon>
        <taxon>Paludibacteraceae</taxon>
        <taxon>Paludibacter</taxon>
    </lineage>
</organism>
<dbReference type="Proteomes" id="UP000076586">
    <property type="component" value="Unassembled WGS sequence"/>
</dbReference>
<evidence type="ECO:0000313" key="1">
    <source>
        <dbReference type="EMBL" id="GAT61456.1"/>
    </source>
</evidence>
<dbReference type="CDD" id="cd00085">
    <property type="entry name" value="HNHc"/>
    <property type="match status" value="1"/>
</dbReference>
<dbReference type="STRING" id="681398.PJIAN_135"/>
<reference evidence="2" key="1">
    <citation type="submission" date="2016-04" db="EMBL/GenBank/DDBJ databases">
        <title>Draft genome sequence of Paludibacter jiangxiensis strain NM7.</title>
        <authorList>
            <person name="Qiu Y."/>
            <person name="Matsuura N."/>
            <person name="Ohashi A."/>
            <person name="Tourlousse M.D."/>
            <person name="Sekiguchi Y."/>
        </authorList>
    </citation>
    <scope>NUCLEOTIDE SEQUENCE [LARGE SCALE GENOMIC DNA]</scope>
    <source>
        <strain evidence="2">NM7</strain>
    </source>
</reference>
<dbReference type="EMBL" id="BDCR01000001">
    <property type="protein sequence ID" value="GAT61456.1"/>
    <property type="molecule type" value="Genomic_DNA"/>
</dbReference>
<dbReference type="InterPro" id="IPR003615">
    <property type="entry name" value="HNH_nuc"/>
</dbReference>
<evidence type="ECO:0008006" key="3">
    <source>
        <dbReference type="Google" id="ProtNLM"/>
    </source>
</evidence>
<dbReference type="AlphaFoldDB" id="A0A161LH89"/>
<evidence type="ECO:0000313" key="2">
    <source>
        <dbReference type="Proteomes" id="UP000076586"/>
    </source>
</evidence>
<reference evidence="2" key="2">
    <citation type="journal article" date="2017" name="Genome Announc.">
        <title>Draft genome sequence of Paludibacter jiangxiensis NM7(T), a propionate-producing fermentative bacterium.</title>
        <authorList>
            <person name="Qiu Y.-L."/>
            <person name="Tourlousse D.M."/>
            <person name="Matsuura N."/>
            <person name="Ohashi A."/>
            <person name="Sekiguchi Y."/>
        </authorList>
    </citation>
    <scope>NUCLEOTIDE SEQUENCE [LARGE SCALE GENOMIC DNA]</scope>
    <source>
        <strain evidence="2">NM7</strain>
    </source>
</reference>